<dbReference type="InterPro" id="IPR036388">
    <property type="entry name" value="WH-like_DNA-bd_sf"/>
</dbReference>
<evidence type="ECO:0000313" key="10">
    <source>
        <dbReference type="Proteomes" id="UP000662939"/>
    </source>
</evidence>
<keyword evidence="10" id="KW-1185">Reference proteome</keyword>
<dbReference type="Gene3D" id="3.30.450.40">
    <property type="match status" value="1"/>
</dbReference>
<dbReference type="InterPro" id="IPR005471">
    <property type="entry name" value="Tscrpt_reg_IclR_N"/>
</dbReference>
<keyword evidence="2" id="KW-0805">Transcription regulation</keyword>
<dbReference type="KEGG" id="nav:JQS30_02730"/>
<evidence type="ECO:0000256" key="6">
    <source>
        <dbReference type="ARBA" id="ARBA00070406"/>
    </source>
</evidence>
<evidence type="ECO:0000256" key="2">
    <source>
        <dbReference type="ARBA" id="ARBA00023015"/>
    </source>
</evidence>
<dbReference type="FunFam" id="1.10.10.10:FF:000056">
    <property type="entry name" value="IclR family transcriptional regulator"/>
    <property type="match status" value="1"/>
</dbReference>
<evidence type="ECO:0000256" key="1">
    <source>
        <dbReference type="ARBA" id="ARBA00022798"/>
    </source>
</evidence>
<dbReference type="GO" id="GO:0003677">
    <property type="term" value="F:DNA binding"/>
    <property type="evidence" value="ECO:0007669"/>
    <property type="project" value="UniProtKB-KW"/>
</dbReference>
<comment type="function">
    <text evidence="5">May be an activator protein for the gylABX operon.</text>
</comment>
<dbReference type="SUPFAM" id="SSF46785">
    <property type="entry name" value="Winged helix' DNA-binding domain"/>
    <property type="match status" value="1"/>
</dbReference>
<dbReference type="InterPro" id="IPR014757">
    <property type="entry name" value="Tscrpt_reg_IclR_C"/>
</dbReference>
<accession>A0A895XR74</accession>
<dbReference type="AlphaFoldDB" id="A0A895XR74"/>
<evidence type="ECO:0000259" key="7">
    <source>
        <dbReference type="PROSITE" id="PS51077"/>
    </source>
</evidence>
<dbReference type="SMART" id="SM00346">
    <property type="entry name" value="HTH_ICLR"/>
    <property type="match status" value="1"/>
</dbReference>
<dbReference type="Pfam" id="PF09339">
    <property type="entry name" value="HTH_IclR"/>
    <property type="match status" value="1"/>
</dbReference>
<evidence type="ECO:0000256" key="3">
    <source>
        <dbReference type="ARBA" id="ARBA00023125"/>
    </source>
</evidence>
<dbReference type="RefSeq" id="WP_213171870.1">
    <property type="nucleotide sequence ID" value="NZ_CP070496.1"/>
</dbReference>
<evidence type="ECO:0000256" key="5">
    <source>
        <dbReference type="ARBA" id="ARBA00058938"/>
    </source>
</evidence>
<name>A0A895XR74_9ACTN</name>
<evidence type="ECO:0000313" key="9">
    <source>
        <dbReference type="EMBL" id="QSB05859.1"/>
    </source>
</evidence>
<dbReference type="PROSITE" id="PS51078">
    <property type="entry name" value="ICLR_ED"/>
    <property type="match status" value="1"/>
</dbReference>
<dbReference type="GO" id="GO:0003700">
    <property type="term" value="F:DNA-binding transcription factor activity"/>
    <property type="evidence" value="ECO:0007669"/>
    <property type="project" value="TreeGrafter"/>
</dbReference>
<dbReference type="EMBL" id="CP070496">
    <property type="protein sequence ID" value="QSB05859.1"/>
    <property type="molecule type" value="Genomic_DNA"/>
</dbReference>
<dbReference type="InterPro" id="IPR036390">
    <property type="entry name" value="WH_DNA-bd_sf"/>
</dbReference>
<dbReference type="SUPFAM" id="SSF55781">
    <property type="entry name" value="GAF domain-like"/>
    <property type="match status" value="1"/>
</dbReference>
<feature type="domain" description="IclR-ED" evidence="8">
    <location>
        <begin position="73"/>
        <end position="262"/>
    </location>
</feature>
<dbReference type="PANTHER" id="PTHR30136:SF24">
    <property type="entry name" value="HTH-TYPE TRANSCRIPTIONAL REPRESSOR ALLR"/>
    <property type="match status" value="1"/>
</dbReference>
<reference evidence="9" key="1">
    <citation type="submission" date="2021-02" db="EMBL/GenBank/DDBJ databases">
        <title>Natronoglycomyces albus gen. nov., sp. nov, a haloalkaliphilic actinobacterium from a soda solonchak soil.</title>
        <authorList>
            <person name="Sorokin D.Y."/>
            <person name="Khijniak T.V."/>
            <person name="Zakharycheva A.P."/>
            <person name="Boueva O.V."/>
            <person name="Ariskina E.V."/>
            <person name="Hahnke R.L."/>
            <person name="Bunk B."/>
            <person name="Sproer C."/>
            <person name="Schumann P."/>
            <person name="Evtushenko L.I."/>
            <person name="Kublanov I.V."/>
        </authorList>
    </citation>
    <scope>NUCLEOTIDE SEQUENCE</scope>
    <source>
        <strain evidence="9">DSM 106290</strain>
    </source>
</reference>
<evidence type="ECO:0000259" key="8">
    <source>
        <dbReference type="PROSITE" id="PS51078"/>
    </source>
</evidence>
<dbReference type="PROSITE" id="PS51077">
    <property type="entry name" value="HTH_ICLR"/>
    <property type="match status" value="1"/>
</dbReference>
<dbReference type="InterPro" id="IPR029016">
    <property type="entry name" value="GAF-like_dom_sf"/>
</dbReference>
<dbReference type="GO" id="GO:0045892">
    <property type="term" value="P:negative regulation of DNA-templated transcription"/>
    <property type="evidence" value="ECO:0007669"/>
    <property type="project" value="TreeGrafter"/>
</dbReference>
<gene>
    <name evidence="9" type="ORF">JQS30_02730</name>
</gene>
<dbReference type="Proteomes" id="UP000662939">
    <property type="component" value="Chromosome"/>
</dbReference>
<proteinExistence type="predicted"/>
<dbReference type="Gene3D" id="1.10.10.10">
    <property type="entry name" value="Winged helix-like DNA-binding domain superfamily/Winged helix DNA-binding domain"/>
    <property type="match status" value="1"/>
</dbReference>
<evidence type="ECO:0000256" key="4">
    <source>
        <dbReference type="ARBA" id="ARBA00023163"/>
    </source>
</evidence>
<keyword evidence="3" id="KW-0238">DNA-binding</keyword>
<sequence>MAGEPSFGRPKEEPGQLIQSVQRAFRIVEAVGKRTGGMTAKQIARECDLRLPTAYHLLRTLQYEGYLCKDDDGKFSLGLEVSDRYRELTSAIRGPINADDLMRRMSSETGYSYFIGRMVDERVAITAVNEGGRSPRVEDLIVGFDEGAHATALGKALLAGMEAEQRERYLKETGMRRYTPRTLTELGQIEYDLASLERQGVYTEIGQFRNGVGCAAVLVRGKQDRSESVALAAVMPATDLRPYGNVIKQRLRRAAVEMQPLL</sequence>
<dbReference type="Pfam" id="PF01614">
    <property type="entry name" value="IclR_C"/>
    <property type="match status" value="1"/>
</dbReference>
<dbReference type="PANTHER" id="PTHR30136">
    <property type="entry name" value="HELIX-TURN-HELIX TRANSCRIPTIONAL REGULATOR, ICLR FAMILY"/>
    <property type="match status" value="1"/>
</dbReference>
<organism evidence="9 10">
    <name type="scientific">Natronoglycomyces albus</name>
    <dbReference type="NCBI Taxonomy" id="2811108"/>
    <lineage>
        <taxon>Bacteria</taxon>
        <taxon>Bacillati</taxon>
        <taxon>Actinomycetota</taxon>
        <taxon>Actinomycetes</taxon>
        <taxon>Glycomycetales</taxon>
        <taxon>Glycomycetaceae</taxon>
        <taxon>Natronoglycomyces</taxon>
    </lineage>
</organism>
<keyword evidence="1" id="KW-0319">Glycerol metabolism</keyword>
<protein>
    <recommendedName>
        <fullName evidence="6">Glycerol operon regulatory protein</fullName>
    </recommendedName>
</protein>
<dbReference type="InterPro" id="IPR050707">
    <property type="entry name" value="HTH_MetabolicPath_Reg"/>
</dbReference>
<feature type="domain" description="HTH iclR-type" evidence="7">
    <location>
        <begin position="18"/>
        <end position="79"/>
    </location>
</feature>
<dbReference type="GO" id="GO:0006071">
    <property type="term" value="P:glycerol metabolic process"/>
    <property type="evidence" value="ECO:0007669"/>
    <property type="project" value="UniProtKB-KW"/>
</dbReference>
<keyword evidence="4" id="KW-0804">Transcription</keyword>